<name>A0ABT7JFF9_9DEIO</name>
<protein>
    <recommendedName>
        <fullName evidence="4">DUF1318 domain-containing protein</fullName>
    </recommendedName>
</protein>
<evidence type="ECO:0000313" key="2">
    <source>
        <dbReference type="EMBL" id="MDL2343792.1"/>
    </source>
</evidence>
<dbReference type="EMBL" id="JASNGB010000040">
    <property type="protein sequence ID" value="MDL2343792.1"/>
    <property type="molecule type" value="Genomic_DNA"/>
</dbReference>
<gene>
    <name evidence="2" type="ORF">QOL99_06480</name>
</gene>
<reference evidence="2 3" key="1">
    <citation type="submission" date="2023-05" db="EMBL/GenBank/DDBJ databases">
        <authorList>
            <person name="Gao F."/>
        </authorList>
    </citation>
    <scope>NUCLEOTIDE SEQUENCE [LARGE SCALE GENOMIC DNA]</scope>
    <source>
        <strain evidence="2 3">MIMF12</strain>
    </source>
</reference>
<evidence type="ECO:0000313" key="3">
    <source>
        <dbReference type="Proteomes" id="UP001302059"/>
    </source>
</evidence>
<evidence type="ECO:0000256" key="1">
    <source>
        <dbReference type="SAM" id="SignalP"/>
    </source>
</evidence>
<proteinExistence type="predicted"/>
<dbReference type="Proteomes" id="UP001302059">
    <property type="component" value="Unassembled WGS sequence"/>
</dbReference>
<evidence type="ECO:0008006" key="4">
    <source>
        <dbReference type="Google" id="ProtNLM"/>
    </source>
</evidence>
<keyword evidence="3" id="KW-1185">Reference proteome</keyword>
<organism evidence="2 3">
    <name type="scientific">Deinococcus rhizophilus</name>
    <dbReference type="NCBI Taxonomy" id="3049544"/>
    <lineage>
        <taxon>Bacteria</taxon>
        <taxon>Thermotogati</taxon>
        <taxon>Deinococcota</taxon>
        <taxon>Deinococci</taxon>
        <taxon>Deinococcales</taxon>
        <taxon>Deinococcaceae</taxon>
        <taxon>Deinococcus</taxon>
    </lineage>
</organism>
<comment type="caution">
    <text evidence="2">The sequence shown here is derived from an EMBL/GenBank/DDBJ whole genome shotgun (WGS) entry which is preliminary data.</text>
</comment>
<sequence length="128" mass="14002">MTLPLTLRRGASRLALLAGALLLAAGQAPPVPPGVDRELRPQTLRLKVVAPEPVLIGGAIRSRDLVQTYPLTLSAQERRRVQEGQVGPELARRLEGLYARIEARRPRDARFVREGGAWVAQARTGWAV</sequence>
<keyword evidence="1" id="KW-0732">Signal</keyword>
<feature type="chain" id="PRO_5045215283" description="DUF1318 domain-containing protein" evidence="1">
    <location>
        <begin position="31"/>
        <end position="128"/>
    </location>
</feature>
<accession>A0ABT7JFF9</accession>
<feature type="signal peptide" evidence="1">
    <location>
        <begin position="1"/>
        <end position="30"/>
    </location>
</feature>
<feature type="non-terminal residue" evidence="2">
    <location>
        <position position="128"/>
    </location>
</feature>